<evidence type="ECO:0000313" key="1">
    <source>
        <dbReference type="EMBL" id="PIK51455.1"/>
    </source>
</evidence>
<reference evidence="1 2" key="1">
    <citation type="journal article" date="2017" name="PLoS Biol.">
        <title>The sea cucumber genome provides insights into morphological evolution and visceral regeneration.</title>
        <authorList>
            <person name="Zhang X."/>
            <person name="Sun L."/>
            <person name="Yuan J."/>
            <person name="Sun Y."/>
            <person name="Gao Y."/>
            <person name="Zhang L."/>
            <person name="Li S."/>
            <person name="Dai H."/>
            <person name="Hamel J.F."/>
            <person name="Liu C."/>
            <person name="Yu Y."/>
            <person name="Liu S."/>
            <person name="Lin W."/>
            <person name="Guo K."/>
            <person name="Jin S."/>
            <person name="Xu P."/>
            <person name="Storey K.B."/>
            <person name="Huan P."/>
            <person name="Zhang T."/>
            <person name="Zhou Y."/>
            <person name="Zhang J."/>
            <person name="Lin C."/>
            <person name="Li X."/>
            <person name="Xing L."/>
            <person name="Huo D."/>
            <person name="Sun M."/>
            <person name="Wang L."/>
            <person name="Mercier A."/>
            <person name="Li F."/>
            <person name="Yang H."/>
            <person name="Xiang J."/>
        </authorList>
    </citation>
    <scope>NUCLEOTIDE SEQUENCE [LARGE SCALE GENOMIC DNA]</scope>
    <source>
        <strain evidence="1">Shaxun</strain>
        <tissue evidence="1">Muscle</tissue>
    </source>
</reference>
<protein>
    <submittedName>
        <fullName evidence="1">Uncharacterized protein</fullName>
    </submittedName>
</protein>
<dbReference type="AlphaFoldDB" id="A0A2G8KU21"/>
<dbReference type="Proteomes" id="UP000230750">
    <property type="component" value="Unassembled WGS sequence"/>
</dbReference>
<keyword evidence="2" id="KW-1185">Reference proteome</keyword>
<sequence>MTKSVQFIYIRNIVVYLQRAKSVAVRDKTVAKMEAAAHQRAAKDVPAPTRNVRIVVLIVNAVQDVANAVQAVSSSVMD</sequence>
<proteinExistence type="predicted"/>
<organism evidence="1 2">
    <name type="scientific">Stichopus japonicus</name>
    <name type="common">Sea cucumber</name>
    <dbReference type="NCBI Taxonomy" id="307972"/>
    <lineage>
        <taxon>Eukaryota</taxon>
        <taxon>Metazoa</taxon>
        <taxon>Echinodermata</taxon>
        <taxon>Eleutherozoa</taxon>
        <taxon>Echinozoa</taxon>
        <taxon>Holothuroidea</taxon>
        <taxon>Aspidochirotacea</taxon>
        <taxon>Aspidochirotida</taxon>
        <taxon>Stichopodidae</taxon>
        <taxon>Apostichopus</taxon>
    </lineage>
</organism>
<name>A0A2G8KU21_STIJA</name>
<comment type="caution">
    <text evidence="1">The sequence shown here is derived from an EMBL/GenBank/DDBJ whole genome shotgun (WGS) entry which is preliminary data.</text>
</comment>
<accession>A0A2G8KU21</accession>
<dbReference type="EMBL" id="MRZV01000372">
    <property type="protein sequence ID" value="PIK51455.1"/>
    <property type="molecule type" value="Genomic_DNA"/>
</dbReference>
<evidence type="ECO:0000313" key="2">
    <source>
        <dbReference type="Proteomes" id="UP000230750"/>
    </source>
</evidence>
<gene>
    <name evidence="1" type="ORF">BSL78_11661</name>
</gene>